<evidence type="ECO:0000256" key="1">
    <source>
        <dbReference type="SAM" id="MobiDB-lite"/>
    </source>
</evidence>
<dbReference type="PANTHER" id="PTHR39431">
    <property type="entry name" value="FRPA/C-RELATED PROTEIN"/>
    <property type="match status" value="1"/>
</dbReference>
<feature type="compositionally biased region" description="Basic and acidic residues" evidence="1">
    <location>
        <begin position="14"/>
        <end position="23"/>
    </location>
</feature>
<dbReference type="AlphaFoldDB" id="A0A8J7FHK1"/>
<gene>
    <name evidence="2" type="ORF">IOQ59_19735</name>
</gene>
<dbReference type="EMBL" id="JADEYS010000028">
    <property type="protein sequence ID" value="MBE9399499.1"/>
    <property type="molecule type" value="Genomic_DNA"/>
</dbReference>
<reference evidence="2" key="1">
    <citation type="submission" date="2020-10" db="EMBL/GenBank/DDBJ databases">
        <title>Bacterium isolated from coastal waters sediment.</title>
        <authorList>
            <person name="Chen R.-J."/>
            <person name="Lu D.-C."/>
            <person name="Zhu K.-L."/>
            <person name="Du Z.-J."/>
        </authorList>
    </citation>
    <scope>NUCLEOTIDE SEQUENCE</scope>
    <source>
        <strain evidence="2">N1Y112</strain>
    </source>
</reference>
<dbReference type="PANTHER" id="PTHR39431:SF1">
    <property type="entry name" value="FRPA_C-RELATED PROTEIN"/>
    <property type="match status" value="1"/>
</dbReference>
<protein>
    <recommendedName>
        <fullName evidence="4">VCBS repeat-containing protein</fullName>
    </recommendedName>
</protein>
<name>A0A8J7FHK1_9GAMM</name>
<sequence length="410" mass="44743">MIIANTNVSFSTSHAKEQTHTEYESLEVQRFQRDGSVRSQQMTAGDKTSLSEEALELAKGLGNVQVSTHQSQFSNNQNLSISQSTRQPMSQLGFNGPVIDLTESQTPRPITLIDRLLPAETPPMPEMTDPNLKLTAAILSSITGKPIELTDGRALSEGFAQANQIQIGAVQTMDFSIDLENFEPPRVGEEVGMRYQHTVAYSEFERTSYSAQGEIHTADGQTINIDLMMEMSHSFATRESTTITAGAQLQDPLIINFNAPAADLTNEKFGLDINSDGKQDQISFTGEGSGFLMMDHNGDGRVNNGNELFGTQSGNGFADLRAYDDDGNGFIDEGDAAYTELKIWVKTSSGDDQYFSLADKEIGAIYLGAVQTPFEIKNDDNELQGVVRSSSFFLREDGSSGTVQQVDLVV</sequence>
<evidence type="ECO:0008006" key="4">
    <source>
        <dbReference type="Google" id="ProtNLM"/>
    </source>
</evidence>
<feature type="compositionally biased region" description="Polar residues" evidence="1">
    <location>
        <begin position="1"/>
        <end position="13"/>
    </location>
</feature>
<feature type="region of interest" description="Disordered" evidence="1">
    <location>
        <begin position="1"/>
        <end position="24"/>
    </location>
</feature>
<evidence type="ECO:0000313" key="3">
    <source>
        <dbReference type="Proteomes" id="UP000640333"/>
    </source>
</evidence>
<comment type="caution">
    <text evidence="2">The sequence shown here is derived from an EMBL/GenBank/DDBJ whole genome shotgun (WGS) entry which is preliminary data.</text>
</comment>
<dbReference type="Proteomes" id="UP000640333">
    <property type="component" value="Unassembled WGS sequence"/>
</dbReference>
<keyword evidence="3" id="KW-1185">Reference proteome</keyword>
<proteinExistence type="predicted"/>
<dbReference type="RefSeq" id="WP_193955194.1">
    <property type="nucleotide sequence ID" value="NZ_JADEYS010000028.1"/>
</dbReference>
<evidence type="ECO:0000313" key="2">
    <source>
        <dbReference type="EMBL" id="MBE9399499.1"/>
    </source>
</evidence>
<accession>A0A8J7FHK1</accession>
<organism evidence="2 3">
    <name type="scientific">Pontibacterium sinense</name>
    <dbReference type="NCBI Taxonomy" id="2781979"/>
    <lineage>
        <taxon>Bacteria</taxon>
        <taxon>Pseudomonadati</taxon>
        <taxon>Pseudomonadota</taxon>
        <taxon>Gammaproteobacteria</taxon>
        <taxon>Oceanospirillales</taxon>
        <taxon>Oceanospirillaceae</taxon>
        <taxon>Pontibacterium</taxon>
    </lineage>
</organism>